<proteinExistence type="inferred from homology"/>
<dbReference type="Gene3D" id="3.40.190.10">
    <property type="entry name" value="Periplasmic binding protein-like II"/>
    <property type="match status" value="2"/>
</dbReference>
<feature type="domain" description="HTH lysR-type" evidence="5">
    <location>
        <begin position="1"/>
        <end position="40"/>
    </location>
</feature>
<dbReference type="Proteomes" id="UP000628017">
    <property type="component" value="Unassembled WGS sequence"/>
</dbReference>
<evidence type="ECO:0000313" key="7">
    <source>
        <dbReference type="Proteomes" id="UP000628017"/>
    </source>
</evidence>
<keyword evidence="2" id="KW-0805">Transcription regulation</keyword>
<reference evidence="6" key="2">
    <citation type="submission" date="2020-09" db="EMBL/GenBank/DDBJ databases">
        <authorList>
            <person name="Sun Q."/>
            <person name="Zhou Y."/>
        </authorList>
    </citation>
    <scope>NUCLEOTIDE SEQUENCE</scope>
    <source>
        <strain evidence="6">CGMCC 1.15880</strain>
    </source>
</reference>
<keyword evidence="4" id="KW-0804">Transcription</keyword>
<evidence type="ECO:0000259" key="5">
    <source>
        <dbReference type="PROSITE" id="PS50931"/>
    </source>
</evidence>
<evidence type="ECO:0000313" key="6">
    <source>
        <dbReference type="EMBL" id="GGA07038.1"/>
    </source>
</evidence>
<dbReference type="PROSITE" id="PS50931">
    <property type="entry name" value="HTH_LYSR"/>
    <property type="match status" value="1"/>
</dbReference>
<dbReference type="GO" id="GO:0005829">
    <property type="term" value="C:cytosol"/>
    <property type="evidence" value="ECO:0007669"/>
    <property type="project" value="TreeGrafter"/>
</dbReference>
<gene>
    <name evidence="6" type="ORF">GCM10011498_03600</name>
</gene>
<dbReference type="GO" id="GO:0003677">
    <property type="term" value="F:DNA binding"/>
    <property type="evidence" value="ECO:0007669"/>
    <property type="project" value="UniProtKB-KW"/>
</dbReference>
<accession>A0A916QS76</accession>
<dbReference type="GO" id="GO:0003700">
    <property type="term" value="F:DNA-binding transcription factor activity"/>
    <property type="evidence" value="ECO:0007669"/>
    <property type="project" value="InterPro"/>
</dbReference>
<dbReference type="PANTHER" id="PTHR30419">
    <property type="entry name" value="HTH-TYPE TRANSCRIPTIONAL REGULATOR YBHD"/>
    <property type="match status" value="1"/>
</dbReference>
<dbReference type="InterPro" id="IPR036390">
    <property type="entry name" value="WH_DNA-bd_sf"/>
</dbReference>
<evidence type="ECO:0000256" key="3">
    <source>
        <dbReference type="ARBA" id="ARBA00023125"/>
    </source>
</evidence>
<evidence type="ECO:0000256" key="2">
    <source>
        <dbReference type="ARBA" id="ARBA00023015"/>
    </source>
</evidence>
<comment type="similarity">
    <text evidence="1">Belongs to the LysR transcriptional regulatory family.</text>
</comment>
<keyword evidence="3" id="KW-0238">DNA-binding</keyword>
<comment type="caution">
    <text evidence="6">The sequence shown here is derived from an EMBL/GenBank/DDBJ whole genome shotgun (WGS) entry which is preliminary data.</text>
</comment>
<dbReference type="SUPFAM" id="SSF46785">
    <property type="entry name" value="Winged helix' DNA-binding domain"/>
    <property type="match status" value="1"/>
</dbReference>
<reference evidence="6" key="1">
    <citation type="journal article" date="2014" name="Int. J. Syst. Evol. Microbiol.">
        <title>Complete genome sequence of Corynebacterium casei LMG S-19264T (=DSM 44701T), isolated from a smear-ripened cheese.</title>
        <authorList>
            <consortium name="US DOE Joint Genome Institute (JGI-PGF)"/>
            <person name="Walter F."/>
            <person name="Albersmeier A."/>
            <person name="Kalinowski J."/>
            <person name="Ruckert C."/>
        </authorList>
    </citation>
    <scope>NUCLEOTIDE SEQUENCE</scope>
    <source>
        <strain evidence="6">CGMCC 1.15880</strain>
    </source>
</reference>
<dbReference type="EMBL" id="BMKA01000001">
    <property type="protein sequence ID" value="GGA07038.1"/>
    <property type="molecule type" value="Genomic_DNA"/>
</dbReference>
<dbReference type="SUPFAM" id="SSF53850">
    <property type="entry name" value="Periplasmic binding protein-like II"/>
    <property type="match status" value="1"/>
</dbReference>
<dbReference type="InterPro" id="IPR000847">
    <property type="entry name" value="LysR_HTH_N"/>
</dbReference>
<dbReference type="Pfam" id="PF00126">
    <property type="entry name" value="HTH_1"/>
    <property type="match status" value="1"/>
</dbReference>
<dbReference type="Gene3D" id="1.10.10.10">
    <property type="entry name" value="Winged helix-like DNA-binding domain superfamily/Winged helix DNA-binding domain"/>
    <property type="match status" value="1"/>
</dbReference>
<dbReference type="InterPro" id="IPR005119">
    <property type="entry name" value="LysR_subst-bd"/>
</dbReference>
<evidence type="ECO:0000256" key="4">
    <source>
        <dbReference type="ARBA" id="ARBA00023163"/>
    </source>
</evidence>
<dbReference type="AlphaFoldDB" id="A0A916QS76"/>
<evidence type="ECO:0000256" key="1">
    <source>
        <dbReference type="ARBA" id="ARBA00009437"/>
    </source>
</evidence>
<dbReference type="InterPro" id="IPR050950">
    <property type="entry name" value="HTH-type_LysR_regulators"/>
</dbReference>
<dbReference type="Pfam" id="PF03466">
    <property type="entry name" value="LysR_substrate"/>
    <property type="match status" value="1"/>
</dbReference>
<name>A0A916QS76_9RHOB</name>
<keyword evidence="7" id="KW-1185">Reference proteome</keyword>
<organism evidence="6 7">
    <name type="scientific">Neptunicoccus cionae</name>
    <dbReference type="NCBI Taxonomy" id="2035344"/>
    <lineage>
        <taxon>Bacteria</taxon>
        <taxon>Pseudomonadati</taxon>
        <taxon>Pseudomonadota</taxon>
        <taxon>Alphaproteobacteria</taxon>
        <taxon>Rhodobacterales</taxon>
        <taxon>Paracoccaceae</taxon>
        <taxon>Neptunicoccus</taxon>
    </lineage>
</organism>
<protein>
    <submittedName>
        <fullName evidence="6">LysR family transcriptional regulator</fullName>
    </submittedName>
</protein>
<sequence>MAAEDLSISQSSISAAIDAMEREIGYDIFVRTPAKGVKPTALGGEVLQAVRRFLEQSRHFEAEVQSVDGQATGAVRIGCYATAAPSFLPLILKSFSENHPGISIMLLEGSMDAAAKFLSEGDVDLVFSYDETVEEGQGFVPLFSAPPYALIPQEHPLSGQSDVSYEELCSLPMVLLDLPRTRAYFANMFTKRGLTPNIVHSTRSSEIVRALVSGGFGFSILNILPPGYGGSNQPFSILPIRDTVDTPVFGIVTSELSRRPQIVSAFIEHCISLRESGVFSDLVVQ</sequence>
<dbReference type="InterPro" id="IPR036388">
    <property type="entry name" value="WH-like_DNA-bd_sf"/>
</dbReference>